<dbReference type="AlphaFoldDB" id="M0AYQ3"/>
<dbReference type="Proteomes" id="UP000011554">
    <property type="component" value="Unassembled WGS sequence"/>
</dbReference>
<sequence>MALTDFLSQYQHAVDKHGALSGSKLAAEKAVERSLVQLGKKINYGERPVEKEWDALIILDACRADLFAEFAPQHPVYEAFETTTSIYSCASTSSEWFRKAFGSASDTELSKIHYLSANLFSNCVDPNRFHEMTELWRFVAEDKKHCDPAEVTAEALRANHESDAERLVIHYIPPHAPFLHCTGKYDLESPVWGGDSHQVWLGLQSGEFDRAEVWNDYGQNLLTVLDEVDTLLTHLSGTIAITADHANGLGELGVYGHPGYSPVPAVKRVPWATAVGQGQPYSVSDFDALMDRSEVSNTEEQLEALGYL</sequence>
<proteinExistence type="predicted"/>
<organism evidence="1 2">
    <name type="scientific">Natrialba asiatica (strain ATCC 700177 / DSM 12278 / JCM 9576 / FERM P-10747 / NBRC 102637 / 172P1)</name>
    <dbReference type="NCBI Taxonomy" id="29540"/>
    <lineage>
        <taxon>Archaea</taxon>
        <taxon>Methanobacteriati</taxon>
        <taxon>Methanobacteriota</taxon>
        <taxon>Stenosarchaea group</taxon>
        <taxon>Halobacteria</taxon>
        <taxon>Halobacteriales</taxon>
        <taxon>Natrialbaceae</taxon>
        <taxon>Natrialba</taxon>
    </lineage>
</organism>
<protein>
    <recommendedName>
        <fullName evidence="3">Sulfatase N-terminal domain-containing protein</fullName>
    </recommendedName>
</protein>
<evidence type="ECO:0000313" key="1">
    <source>
        <dbReference type="EMBL" id="ELZ03098.1"/>
    </source>
</evidence>
<dbReference type="InterPro" id="IPR017850">
    <property type="entry name" value="Alkaline_phosphatase_core_sf"/>
</dbReference>
<reference evidence="1 2" key="1">
    <citation type="journal article" date="2014" name="PLoS Genet.">
        <title>Phylogenetically driven sequencing of extremely halophilic archaea reveals strategies for static and dynamic osmo-response.</title>
        <authorList>
            <person name="Becker E.A."/>
            <person name="Seitzer P.M."/>
            <person name="Tritt A."/>
            <person name="Larsen D."/>
            <person name="Krusor M."/>
            <person name="Yao A.I."/>
            <person name="Wu D."/>
            <person name="Madern D."/>
            <person name="Eisen J.A."/>
            <person name="Darling A.E."/>
            <person name="Facciotti M.T."/>
        </authorList>
    </citation>
    <scope>NUCLEOTIDE SEQUENCE [LARGE SCALE GENOMIC DNA]</scope>
    <source>
        <strain evidence="1 2">DSM 12278</strain>
    </source>
</reference>
<dbReference type="EMBL" id="AOIO01000018">
    <property type="protein sequence ID" value="ELZ03098.1"/>
    <property type="molecule type" value="Genomic_DNA"/>
</dbReference>
<keyword evidence="2" id="KW-1185">Reference proteome</keyword>
<dbReference type="RefSeq" id="WP_006108188.1">
    <property type="nucleotide sequence ID" value="NZ_AOIO01000018.1"/>
</dbReference>
<name>M0AYQ3_NATA1</name>
<dbReference type="OrthoDB" id="100846at2157"/>
<evidence type="ECO:0008006" key="3">
    <source>
        <dbReference type="Google" id="ProtNLM"/>
    </source>
</evidence>
<evidence type="ECO:0000313" key="2">
    <source>
        <dbReference type="Proteomes" id="UP000011554"/>
    </source>
</evidence>
<dbReference type="eggNOG" id="arCOG04525">
    <property type="taxonomic scope" value="Archaea"/>
</dbReference>
<accession>M0AYQ3</accession>
<gene>
    <name evidence="1" type="ORF">C481_05895</name>
</gene>
<dbReference type="Gene3D" id="3.40.720.10">
    <property type="entry name" value="Alkaline Phosphatase, subunit A"/>
    <property type="match status" value="1"/>
</dbReference>
<dbReference type="SUPFAM" id="SSF53649">
    <property type="entry name" value="Alkaline phosphatase-like"/>
    <property type="match status" value="1"/>
</dbReference>
<comment type="caution">
    <text evidence="1">The sequence shown here is derived from an EMBL/GenBank/DDBJ whole genome shotgun (WGS) entry which is preliminary data.</text>
</comment>